<dbReference type="EMBL" id="ACCR02000001">
    <property type="protein sequence ID" value="EFI85318.1"/>
    <property type="molecule type" value="Genomic_DNA"/>
</dbReference>
<keyword evidence="4 8" id="KW-0812">Transmembrane</keyword>
<feature type="transmembrane region" description="Helical" evidence="8">
    <location>
        <begin position="115"/>
        <end position="135"/>
    </location>
</feature>
<organism evidence="10 11">
    <name type="scientific">Listeria grayi DSM 20601</name>
    <dbReference type="NCBI Taxonomy" id="525367"/>
    <lineage>
        <taxon>Bacteria</taxon>
        <taxon>Bacillati</taxon>
        <taxon>Bacillota</taxon>
        <taxon>Bacilli</taxon>
        <taxon>Bacillales</taxon>
        <taxon>Listeriaceae</taxon>
        <taxon>Listeria</taxon>
    </lineage>
</organism>
<evidence type="ECO:0000256" key="2">
    <source>
        <dbReference type="ARBA" id="ARBA00022448"/>
    </source>
</evidence>
<evidence type="ECO:0000256" key="6">
    <source>
        <dbReference type="ARBA" id="ARBA00023016"/>
    </source>
</evidence>
<dbReference type="STRING" id="525367.HMPREF0556_10045"/>
<feature type="domain" description="ABC transmembrane type-1" evidence="9">
    <location>
        <begin position="77"/>
        <end position="290"/>
    </location>
</feature>
<dbReference type="HOGENOM" id="CLU_016047_0_2_9"/>
<dbReference type="SUPFAM" id="SSF161098">
    <property type="entry name" value="MetI-like"/>
    <property type="match status" value="1"/>
</dbReference>
<keyword evidence="11" id="KW-1185">Reference proteome</keyword>
<dbReference type="InterPro" id="IPR000515">
    <property type="entry name" value="MetI-like"/>
</dbReference>
<evidence type="ECO:0000256" key="5">
    <source>
        <dbReference type="ARBA" id="ARBA00022989"/>
    </source>
</evidence>
<dbReference type="InterPro" id="IPR051393">
    <property type="entry name" value="ABC_transporter_permease"/>
</dbReference>
<dbReference type="AlphaFoldDB" id="D7UU70"/>
<feature type="transmembrane region" description="Helical" evidence="8">
    <location>
        <begin position="269"/>
        <end position="289"/>
    </location>
</feature>
<feature type="transmembrane region" description="Helical" evidence="8">
    <location>
        <begin position="81"/>
        <end position="103"/>
    </location>
</feature>
<dbReference type="Pfam" id="PF00528">
    <property type="entry name" value="BPD_transp_1"/>
    <property type="match status" value="1"/>
</dbReference>
<evidence type="ECO:0000256" key="7">
    <source>
        <dbReference type="ARBA" id="ARBA00023136"/>
    </source>
</evidence>
<dbReference type="SUPFAM" id="SSF160964">
    <property type="entry name" value="MalF N-terminal region-like"/>
    <property type="match status" value="1"/>
</dbReference>
<evidence type="ECO:0000259" key="9">
    <source>
        <dbReference type="PROSITE" id="PS50928"/>
    </source>
</evidence>
<comment type="similarity">
    <text evidence="8">Belongs to the binding-protein-dependent transport system permease family.</text>
</comment>
<comment type="caution">
    <text evidence="10">The sequence shown here is derived from an EMBL/GenBank/DDBJ whole genome shotgun (WGS) entry which is preliminary data.</text>
</comment>
<evidence type="ECO:0000256" key="1">
    <source>
        <dbReference type="ARBA" id="ARBA00004651"/>
    </source>
</evidence>
<evidence type="ECO:0000256" key="4">
    <source>
        <dbReference type="ARBA" id="ARBA00022692"/>
    </source>
</evidence>
<gene>
    <name evidence="10" type="primary">msmF</name>
    <name evidence="10" type="ORF">HMPREF0556_10045</name>
</gene>
<name>D7UU70_LISGR</name>
<keyword evidence="6" id="KW-0346">Stress response</keyword>
<sequence>MEGASMKQFFNRHTPYFFISPALLLLILFSLLPIVIAFVISFTDIDLVGLADYSQIHFIGLENYINVMKDPTFLKAIGNTLFYVIIGVPLVIVCSLGIALMINFSQAKIFQFFRLIFYTPSITNVVAVAVVWSYLYNPRFGLLNYLLSFLHIGPIPWLQDPVMAKISLIILAVWRAIGVNMIIFLAALQGIPKAYYEAAQLDGANSWQQLFRITVPLLRFAIFFVTVTTMIAWLQFFEEPFVMTQGGPLDSTTSVALFIYQNGFQLSKFGYAAAGSFILFIVIIIITLIQFRIQRRDNEEY</sequence>
<protein>
    <submittedName>
        <fullName evidence="10">ABC transporter, permease protein</fullName>
    </submittedName>
</protein>
<dbReference type="Proteomes" id="UP000010119">
    <property type="component" value="Unassembled WGS sequence"/>
</dbReference>
<comment type="subcellular location">
    <subcellularLocation>
        <location evidence="1 8">Cell membrane</location>
        <topology evidence="1 8">Multi-pass membrane protein</topology>
    </subcellularLocation>
</comment>
<keyword evidence="7 8" id="KW-0472">Membrane</keyword>
<keyword evidence="2 8" id="KW-0813">Transport</keyword>
<feature type="transmembrane region" description="Helical" evidence="8">
    <location>
        <begin position="16"/>
        <end position="40"/>
    </location>
</feature>
<evidence type="ECO:0000256" key="8">
    <source>
        <dbReference type="RuleBase" id="RU363032"/>
    </source>
</evidence>
<dbReference type="Gene3D" id="1.10.3720.10">
    <property type="entry name" value="MetI-like"/>
    <property type="match status" value="1"/>
</dbReference>
<dbReference type="PANTHER" id="PTHR30193:SF37">
    <property type="entry name" value="INNER MEMBRANE ABC TRANSPORTER PERMEASE PROTEIN YCJO"/>
    <property type="match status" value="1"/>
</dbReference>
<keyword evidence="5 8" id="KW-1133">Transmembrane helix</keyword>
<evidence type="ECO:0000256" key="3">
    <source>
        <dbReference type="ARBA" id="ARBA00022475"/>
    </source>
</evidence>
<evidence type="ECO:0000313" key="10">
    <source>
        <dbReference type="EMBL" id="EFI85318.1"/>
    </source>
</evidence>
<dbReference type="InterPro" id="IPR035906">
    <property type="entry name" value="MetI-like_sf"/>
</dbReference>
<keyword evidence="3" id="KW-1003">Cell membrane</keyword>
<dbReference type="PANTHER" id="PTHR30193">
    <property type="entry name" value="ABC TRANSPORTER PERMEASE PROTEIN"/>
    <property type="match status" value="1"/>
</dbReference>
<feature type="transmembrane region" description="Helical" evidence="8">
    <location>
        <begin position="166"/>
        <end position="188"/>
    </location>
</feature>
<proteinExistence type="inferred from homology"/>
<feature type="transmembrane region" description="Helical" evidence="8">
    <location>
        <begin position="217"/>
        <end position="236"/>
    </location>
</feature>
<dbReference type="eggNOG" id="COG1175">
    <property type="taxonomic scope" value="Bacteria"/>
</dbReference>
<dbReference type="GO" id="GO:0005886">
    <property type="term" value="C:plasma membrane"/>
    <property type="evidence" value="ECO:0007669"/>
    <property type="project" value="UniProtKB-SubCell"/>
</dbReference>
<dbReference type="CDD" id="cd06261">
    <property type="entry name" value="TM_PBP2"/>
    <property type="match status" value="1"/>
</dbReference>
<dbReference type="GO" id="GO:0055085">
    <property type="term" value="P:transmembrane transport"/>
    <property type="evidence" value="ECO:0007669"/>
    <property type="project" value="InterPro"/>
</dbReference>
<evidence type="ECO:0000313" key="11">
    <source>
        <dbReference type="Proteomes" id="UP000010119"/>
    </source>
</evidence>
<dbReference type="PROSITE" id="PS50928">
    <property type="entry name" value="ABC_TM1"/>
    <property type="match status" value="1"/>
</dbReference>
<accession>D7UU70</accession>
<reference evidence="10" key="1">
    <citation type="submission" date="2010-06" db="EMBL/GenBank/DDBJ databases">
        <authorList>
            <person name="Muzny D."/>
            <person name="Qin X."/>
            <person name="Buhay C."/>
            <person name="Dugan-Rocha S."/>
            <person name="Ding Y."/>
            <person name="Chen G."/>
            <person name="Hawes A."/>
            <person name="Holder M."/>
            <person name="Jhangiani S."/>
            <person name="Johnson A."/>
            <person name="Khan Z."/>
            <person name="Li Z."/>
            <person name="Liu W."/>
            <person name="Liu X."/>
            <person name="Perez L."/>
            <person name="Shen H."/>
            <person name="Wang Q."/>
            <person name="Watt J."/>
            <person name="Xi L."/>
            <person name="Xin Y."/>
            <person name="Zhou J."/>
            <person name="Deng J."/>
            <person name="Jiang H."/>
            <person name="Liu Y."/>
            <person name="Qu J."/>
            <person name="Song X.-Z."/>
            <person name="Zhang L."/>
            <person name="Villasana D."/>
            <person name="Johnson A."/>
            <person name="Liu J."/>
            <person name="Liyanage D."/>
            <person name="Lorensuhewa L."/>
            <person name="Robinson T."/>
            <person name="Song A."/>
            <person name="Song B.-B."/>
            <person name="Dinh H."/>
            <person name="Thornton R."/>
            <person name="Coyle M."/>
            <person name="Francisco L."/>
            <person name="Jackson L."/>
            <person name="Javaid M."/>
            <person name="Korchina V."/>
            <person name="Kovar C."/>
            <person name="Mata R."/>
            <person name="Mathew T."/>
            <person name="Ngo R."/>
            <person name="Nguyen L."/>
            <person name="Nguyen N."/>
            <person name="Okwuonu G."/>
            <person name="Ongeri F."/>
            <person name="Pham C."/>
            <person name="Simmons D."/>
            <person name="Wilczek-Boney K."/>
            <person name="Hale W."/>
            <person name="Jakkamsetti A."/>
            <person name="Pham P."/>
            <person name="Ruth R."/>
            <person name="San Lucas F."/>
            <person name="Warren J."/>
            <person name="Zhang J."/>
            <person name="Zhao Z."/>
            <person name="Zhou C."/>
            <person name="Zhu D."/>
            <person name="Lee S."/>
            <person name="Bess C."/>
            <person name="Blankenburg K."/>
            <person name="Forbes L."/>
            <person name="Fu Q."/>
            <person name="Gubbala S."/>
            <person name="Hirani K."/>
            <person name="Jayaseelan J.C."/>
            <person name="Lara F."/>
            <person name="Munidasa M."/>
            <person name="Palculict T."/>
            <person name="Patil S."/>
            <person name="Pu L.-L."/>
            <person name="Saada N."/>
            <person name="Tang L."/>
            <person name="Weissenberger G."/>
            <person name="Zhu Y."/>
            <person name="Hemphill L."/>
            <person name="Shang Y."/>
            <person name="Youmans B."/>
            <person name="Ayvaz T."/>
            <person name="Ross M."/>
            <person name="Santibanez J."/>
            <person name="Aqrawi P."/>
            <person name="Gross S."/>
            <person name="Joshi V."/>
            <person name="Fowler G."/>
            <person name="Nazareth L."/>
            <person name="Reid J."/>
            <person name="Worley K."/>
            <person name="Petrosino J."/>
            <person name="Highlander S."/>
            <person name="Gibbs R."/>
        </authorList>
    </citation>
    <scope>NUCLEOTIDE SEQUENCE [LARGE SCALE GENOMIC DNA]</scope>
    <source>
        <strain evidence="10">DSM 20601</strain>
    </source>
</reference>